<comment type="caution">
    <text evidence="10">The sequence shown here is derived from an EMBL/GenBank/DDBJ whole genome shotgun (WGS) entry which is preliminary data.</text>
</comment>
<feature type="compositionally biased region" description="Low complexity" evidence="6">
    <location>
        <begin position="2783"/>
        <end position="2792"/>
    </location>
</feature>
<dbReference type="InterPro" id="IPR049883">
    <property type="entry name" value="NOTCH1_EGF-like"/>
</dbReference>
<dbReference type="InterPro" id="IPR018097">
    <property type="entry name" value="EGF_Ca-bd_CS"/>
</dbReference>
<feature type="compositionally biased region" description="Low complexity" evidence="6">
    <location>
        <begin position="149"/>
        <end position="168"/>
    </location>
</feature>
<comment type="caution">
    <text evidence="5">Lacks conserved residue(s) required for the propagation of feature annotation.</text>
</comment>
<dbReference type="Proteomes" id="UP001233999">
    <property type="component" value="Unassembled WGS sequence"/>
</dbReference>
<reference evidence="10" key="1">
    <citation type="journal article" date="2023" name="IScience">
        <title>Live-bearing cockroach genome reveals convergent evolutionary mechanisms linked to viviparity in insects and beyond.</title>
        <authorList>
            <person name="Fouks B."/>
            <person name="Harrison M.C."/>
            <person name="Mikhailova A.A."/>
            <person name="Marchal E."/>
            <person name="English S."/>
            <person name="Carruthers M."/>
            <person name="Jennings E.C."/>
            <person name="Chiamaka E.L."/>
            <person name="Frigard R.A."/>
            <person name="Pippel M."/>
            <person name="Attardo G.M."/>
            <person name="Benoit J.B."/>
            <person name="Bornberg-Bauer E."/>
            <person name="Tobe S.S."/>
        </authorList>
    </citation>
    <scope>NUCLEOTIDE SEQUENCE</scope>
    <source>
        <strain evidence="10">Stay&amp;Tobe</strain>
    </source>
</reference>
<feature type="region of interest" description="Disordered" evidence="6">
    <location>
        <begin position="980"/>
        <end position="1007"/>
    </location>
</feature>
<feature type="domain" description="EGF-like" evidence="9">
    <location>
        <begin position="2548"/>
        <end position="2583"/>
    </location>
</feature>
<keyword evidence="7" id="KW-0812">Transmembrane</keyword>
<feature type="region of interest" description="Disordered" evidence="6">
    <location>
        <begin position="2826"/>
        <end position="2862"/>
    </location>
</feature>
<organism evidence="10 11">
    <name type="scientific">Diploptera punctata</name>
    <name type="common">Pacific beetle cockroach</name>
    <dbReference type="NCBI Taxonomy" id="6984"/>
    <lineage>
        <taxon>Eukaryota</taxon>
        <taxon>Metazoa</taxon>
        <taxon>Ecdysozoa</taxon>
        <taxon>Arthropoda</taxon>
        <taxon>Hexapoda</taxon>
        <taxon>Insecta</taxon>
        <taxon>Pterygota</taxon>
        <taxon>Neoptera</taxon>
        <taxon>Polyneoptera</taxon>
        <taxon>Dictyoptera</taxon>
        <taxon>Blattodea</taxon>
        <taxon>Blaberoidea</taxon>
        <taxon>Blaberidae</taxon>
        <taxon>Diplopterinae</taxon>
        <taxon>Diploptera</taxon>
    </lineage>
</organism>
<dbReference type="InterPro" id="IPR000152">
    <property type="entry name" value="EGF-type_Asp/Asn_hydroxyl_site"/>
</dbReference>
<feature type="domain" description="SEA" evidence="8">
    <location>
        <begin position="2374"/>
        <end position="2501"/>
    </location>
</feature>
<dbReference type="PROSITE" id="PS50026">
    <property type="entry name" value="EGF_3"/>
    <property type="match status" value="2"/>
</dbReference>
<accession>A0AAD8AJV2</accession>
<dbReference type="InterPro" id="IPR000742">
    <property type="entry name" value="EGF"/>
</dbReference>
<dbReference type="Gene3D" id="2.10.25.10">
    <property type="entry name" value="Laminin"/>
    <property type="match status" value="1"/>
</dbReference>
<feature type="compositionally biased region" description="Basic and acidic residues" evidence="6">
    <location>
        <begin position="1154"/>
        <end position="1164"/>
    </location>
</feature>
<sequence length="2862" mass="310920">MIWVQKHQQLRNLLKDITPQSSTGEIDIIPSKESDATPPLETSSVHKLDSVDSSSRELNNPEKDILIKDENHENNQNEEDKQVDTPVTLFGDDIINLYVPSDSFTSSTEESTFDGPRFIRPTRFSITRKPGNTKTGFPGRRRTTAITPSSTSSGRNAYGSSSSSSKYKSTYRGRRPSSSSGRVFGRTSKTSLHFFTTPTSTVLESASVLSKQLSSLSEESPNLPETTSNIPEETPILSETLLPSSSSVSEFLPSSISETPILDIPMTVVTEVITTTRLRTYTYIVTRVAGEEQVVTSTTEVKPRVATLTVTKTLPIMATEFRGNEEGRGLNMNAAGEARYNLATKVMSNGVEVIVAGDKSTLPGEPEVLRVLSSSLSRPITLAPSTLTDHMVLFLPPESSQVEAQLSSSLQQHAFVTKTYLTTYTYLTTFLQEGTTAVSSHEKVVSNVVTEERTATNLITPTPIVGVTLSESPSLATGVFHTTYTYLNTLVDGDVPLVVTSHKTVANTLTAPQDYLLQIQPSGDSTFDTNTYLSTVAFTKTLTEGDDVKIVSTKDILTQVVITESDKTPTDVGVPENTPMPPQQGSLTNVVKTYFVTYTYFSTFLEGGSTVIRSNIAISSDVVTEKFYVTPKRTAAPTLIPTSSYQQIKPTSKIIEKNEDEKVPLHLYATKTYLTTFTYFTTLLQDGGGDRTSTIVSSRTNVIQNVVTESVDTNLLDPDYLESLRSSILADSASSSSIIAMATLSGGQQLKVTAMDHVIKPTSVLETEITPTANHHELSSSMEETSNNPNNIITGSTIIFFDEEDQIDSLSASSSNTLALNEATPSLSSAQPVNTGASTILFPLETIVAQPLVSSPSSQPSQEVSFVLPSSLEALTFSPLEALTTILATSTVAPNGATLQPGDQVIMMTQAGGNVTMIPVSDPANKRPNGGGFGPGGSEIEVSDLLSLGSLGINGLNALGPVINAMAGLIQSNLNNDRRRNDTTYLVSPSSTSKPQPAYNQQGPVYVPSKPVKTVEEDINVRSPIYIPVGAVAGGDADDVDTAESQQYEGVVNLNGDVKWPVKGFPDAVQRRPADSGAIGRPIESALLGDGIPISPGQVITANSDVIVGKPAIMGPRPPKINSNKDEVPLGMKPPPLPQPSLWPNRDTAPSHIPVREHSSHREPFPPLPPNRNQHTGHATLRDHISVHGSHLHPLPDGLPLLPPPMPKPEVGTHIIVDHDNHVPAKVSPGLQTVFLGKPVPLGNDIIHGSAAPLPNTLDRSSGTPLLVNIQPSQVANVIIPSSTAPHIFNENGAEFYDPSPYPLPESSPGFVGIDGPDTPDSHNVHVGHHVNQVSVTRMDLPVQEDNITPEGINVEISPGQGINVDVNPVHGINFDVNPGQGINVDVSPGQGLNVEIAPGHFAQHGLKHDGGRISPSGIVLDVPLQGRPDNEVIIGPLPPRRPVNDNHRPLPPPPLTQQIPPPPPPRIIPNNHVSASTSSPQNHKFPHRPPPPSDFMVPPPPPANHVKHDSFHNMVASHGPAIPLNQNGHRPQSTNDPDDMNDPLVTDGDEVIEGTNQRPLRPGQIPVELQISTSASTHRPIVVKPPSMHVEGHHDEVLHQMKPPQSMFDKPMLTERPVKPHPDLRPNNNHPQLTVSEERPHRTKPRPNPSKRPQISNNHESSQHLPPYINPVIDEIPVYSKPEVIIENRPHGSNNRHKPGIYIDESNHKPQTPNHQFDTNQQDSLQSPNSPNVNLHSQNPTQLGGNHQSLFDKNDNVYKSTEDPFFDLETQANTPRPFSALPPLQNNPSQDFNSDIVLGLSPPPPRVTPAGTSGQRFPTLGIEPQVSTHRPTVNIGNQKPLIRNKPRPQPPYKFELPETTIPTTELASTSQKTSTKRPFWIRPALHEISSPVSGNKPIRNENENFIKKPSSSQDISHVSARPVTTWRPPLTPDRPRPVKPIDSNVHNIAAEPTQVLQTVVIGKPIPHQTVISPTSAKDSNNKHHAPSTEMSGIDDIIIGSESPIKEINILATPSINVYNKHSTTANIASTVVSTGSKTIFGNLYSKSTPSSIILAKPTEYKPNADTHNQKHKDYNLSFNDNTEEEEDDDDLEFDDKVNHKTDLGVASSNEDKIIYNSIEIPTQYITHTHTQTVTFTETTVVSSQGRLPSTRTLVVTKTHVSTIVDTVTETKIHTLVKPTSITATVTTTVSATPSVHVAGSSFDSNKYPSKPLLSPSANNSGDKDSDKDISSSNTFIENEKHDDKNIYDIGRDNNTNNKGVHSGNIGENESFFVVVNDQKPATININKDGDDDEVANRDESDPSSEVNNAVLLGGVLIAAPPHHNMPGGEQGGSTCRPDCSAARNELCQRVQGHMRCVCRPGFARMFPDRPCKPTYTYTMQLGLVRRGKETLHFDENLADRGSTQYHQLAEAAREGLDRMVMQSDLRDIYHGVIVNGFQPTDRDEGVTVSFYVQLSDNTDETRLQDVFRKSLRTTNYSLGGTEVYAHRDLLHDIRADDFDECASSRFHDCSEHAQCFNLRGTYTCSCQDGFTDLSENPLFPGRLCSAELIGCEKCHYHGTCYSRGDDQQMCECFQWYAGENCQINLKVLLIALVTIGAVLLGLLIVCVVLTCVKRSSQRAHNSGTGFLRYRSPTHTLDKRAMIQDTSSEGSADHGPISYLTPTHQPAGTFGSQMKPALVHAGGRKVSGTVELSDEGMTYSDQRDRSLTVMIPRAKYRPIPPTSPLLAMSTFGVEQKRAIAQEQQKLLSYLETGNKETRAAANARRKQSNSTNHTTETAPPPSRKSSAPRKPSTGALVSAGFEVSATVVRKEPDSDTDIALAAVASSGSHFTTLRTNDSEVANEPENKVETATEDTNSRVQEL</sequence>
<feature type="region of interest" description="Disordered" evidence="6">
    <location>
        <begin position="1972"/>
        <end position="1991"/>
    </location>
</feature>
<evidence type="ECO:0000256" key="5">
    <source>
        <dbReference type="PROSITE-ProRule" id="PRU00076"/>
    </source>
</evidence>
<feature type="compositionally biased region" description="Polar residues" evidence="6">
    <location>
        <begin position="1652"/>
        <end position="1665"/>
    </location>
</feature>
<feature type="non-terminal residue" evidence="10">
    <location>
        <position position="1"/>
    </location>
</feature>
<feature type="compositionally biased region" description="Acidic residues" evidence="6">
    <location>
        <begin position="2082"/>
        <end position="2092"/>
    </location>
</feature>
<feature type="compositionally biased region" description="Pro residues" evidence="6">
    <location>
        <begin position="1450"/>
        <end position="1468"/>
    </location>
</feature>
<evidence type="ECO:0000256" key="3">
    <source>
        <dbReference type="ARBA" id="ARBA00022737"/>
    </source>
</evidence>
<feature type="compositionally biased region" description="Basic and acidic residues" evidence="6">
    <location>
        <begin position="2063"/>
        <end position="2075"/>
    </location>
</feature>
<dbReference type="SUPFAM" id="SSF57184">
    <property type="entry name" value="Growth factor receptor domain"/>
    <property type="match status" value="1"/>
</dbReference>
<feature type="region of interest" description="Disordered" evidence="6">
    <location>
        <begin position="2063"/>
        <end position="2092"/>
    </location>
</feature>
<feature type="compositionally biased region" description="Polar residues" evidence="6">
    <location>
        <begin position="1627"/>
        <end position="1636"/>
    </location>
</feature>
<dbReference type="GO" id="GO:0005509">
    <property type="term" value="F:calcium ion binding"/>
    <property type="evidence" value="ECO:0007669"/>
    <property type="project" value="InterPro"/>
</dbReference>
<feature type="region of interest" description="Disordered" evidence="6">
    <location>
        <begin position="126"/>
        <end position="184"/>
    </location>
</feature>
<dbReference type="PROSITE" id="PS01187">
    <property type="entry name" value="EGF_CA"/>
    <property type="match status" value="1"/>
</dbReference>
<evidence type="ECO:0000313" key="10">
    <source>
        <dbReference type="EMBL" id="KAJ9599018.1"/>
    </source>
</evidence>
<feature type="compositionally biased region" description="Pro residues" evidence="6">
    <location>
        <begin position="1489"/>
        <end position="1499"/>
    </location>
</feature>
<evidence type="ECO:0000256" key="4">
    <source>
        <dbReference type="ARBA" id="ARBA00023157"/>
    </source>
</evidence>
<dbReference type="InterPro" id="IPR009030">
    <property type="entry name" value="Growth_fac_rcpt_cys_sf"/>
</dbReference>
<dbReference type="SUPFAM" id="SSF82671">
    <property type="entry name" value="SEA domain"/>
    <property type="match status" value="1"/>
</dbReference>
<feature type="compositionally biased region" description="Polar residues" evidence="6">
    <location>
        <begin position="1710"/>
        <end position="1748"/>
    </location>
</feature>
<proteinExistence type="predicted"/>
<feature type="region of interest" description="Disordered" evidence="6">
    <location>
        <begin position="2756"/>
        <end position="2797"/>
    </location>
</feature>
<dbReference type="FunFam" id="2.10.25.10:FF:000038">
    <property type="entry name" value="Fibrillin 2"/>
    <property type="match status" value="1"/>
</dbReference>
<evidence type="ECO:0000259" key="9">
    <source>
        <dbReference type="PROSITE" id="PS50026"/>
    </source>
</evidence>
<feature type="compositionally biased region" description="Basic and acidic residues" evidence="6">
    <location>
        <begin position="1613"/>
        <end position="1625"/>
    </location>
</feature>
<evidence type="ECO:0000256" key="6">
    <source>
        <dbReference type="SAM" id="MobiDB-lite"/>
    </source>
</evidence>
<feature type="region of interest" description="Disordered" evidence="6">
    <location>
        <begin position="23"/>
        <end position="85"/>
    </location>
</feature>
<evidence type="ECO:0000259" key="8">
    <source>
        <dbReference type="PROSITE" id="PS50024"/>
    </source>
</evidence>
<reference evidence="10" key="2">
    <citation type="submission" date="2023-05" db="EMBL/GenBank/DDBJ databases">
        <authorList>
            <person name="Fouks B."/>
        </authorList>
    </citation>
    <scope>NUCLEOTIDE SEQUENCE</scope>
    <source>
        <strain evidence="10">Stay&amp;Tobe</strain>
        <tissue evidence="10">Testes</tissue>
    </source>
</reference>
<dbReference type="SMART" id="SM00181">
    <property type="entry name" value="EGF"/>
    <property type="match status" value="3"/>
</dbReference>
<keyword evidence="3" id="KW-0677">Repeat</keyword>
<feature type="transmembrane region" description="Helical" evidence="7">
    <location>
        <begin position="2588"/>
        <end position="2613"/>
    </location>
</feature>
<name>A0AAD8AJV2_DIPPU</name>
<evidence type="ECO:0000313" key="11">
    <source>
        <dbReference type="Proteomes" id="UP001233999"/>
    </source>
</evidence>
<feature type="compositionally biased region" description="Polar residues" evidence="6">
    <location>
        <begin position="985"/>
        <end position="1003"/>
    </location>
</feature>
<dbReference type="EMBL" id="JASPKZ010000839">
    <property type="protein sequence ID" value="KAJ9599018.1"/>
    <property type="molecule type" value="Genomic_DNA"/>
</dbReference>
<dbReference type="SMART" id="SM00179">
    <property type="entry name" value="EGF_CA"/>
    <property type="match status" value="1"/>
</dbReference>
<feature type="compositionally biased region" description="Polar residues" evidence="6">
    <location>
        <begin position="2768"/>
        <end position="2777"/>
    </location>
</feature>
<feature type="region of interest" description="Disordered" evidence="6">
    <location>
        <begin position="1431"/>
        <end position="1499"/>
    </location>
</feature>
<feature type="region of interest" description="Disordered" evidence="6">
    <location>
        <begin position="1909"/>
        <end position="1938"/>
    </location>
</feature>
<keyword evidence="11" id="KW-1185">Reference proteome</keyword>
<dbReference type="PROSITE" id="PS00010">
    <property type="entry name" value="ASX_HYDROXYL"/>
    <property type="match status" value="1"/>
</dbReference>
<dbReference type="CDD" id="cd00054">
    <property type="entry name" value="EGF_CA"/>
    <property type="match status" value="1"/>
</dbReference>
<dbReference type="InterPro" id="IPR036364">
    <property type="entry name" value="SEA_dom_sf"/>
</dbReference>
<feature type="compositionally biased region" description="Basic and acidic residues" evidence="6">
    <location>
        <begin position="2238"/>
        <end position="2252"/>
    </location>
</feature>
<feature type="region of interest" description="Disordered" evidence="6">
    <location>
        <begin position="1113"/>
        <end position="1170"/>
    </location>
</feature>
<dbReference type="InterPro" id="IPR000082">
    <property type="entry name" value="SEA_dom"/>
</dbReference>
<feature type="domain" description="EGF-like" evidence="9">
    <location>
        <begin position="2498"/>
        <end position="2536"/>
    </location>
</feature>
<evidence type="ECO:0000256" key="1">
    <source>
        <dbReference type="ARBA" id="ARBA00022536"/>
    </source>
</evidence>
<evidence type="ECO:0000256" key="7">
    <source>
        <dbReference type="SAM" id="Phobius"/>
    </source>
</evidence>
<dbReference type="PANTHER" id="PTHR39072">
    <property type="entry name" value="RE48511P"/>
    <property type="match status" value="1"/>
</dbReference>
<dbReference type="InterPro" id="IPR001881">
    <property type="entry name" value="EGF-like_Ca-bd_dom"/>
</dbReference>
<dbReference type="Pfam" id="PF01390">
    <property type="entry name" value="SEA"/>
    <property type="match status" value="1"/>
</dbReference>
<keyword evidence="7" id="KW-1133">Transmembrane helix</keyword>
<feature type="compositionally biased region" description="Basic and acidic residues" evidence="6">
    <location>
        <begin position="59"/>
        <end position="83"/>
    </location>
</feature>
<feature type="compositionally biased region" description="Polar residues" evidence="6">
    <location>
        <begin position="2853"/>
        <end position="2862"/>
    </location>
</feature>
<feature type="compositionally biased region" description="Pro residues" evidence="6">
    <location>
        <begin position="1132"/>
        <end position="1141"/>
    </location>
</feature>
<feature type="disulfide bond" evidence="5">
    <location>
        <begin position="2573"/>
        <end position="2582"/>
    </location>
</feature>
<evidence type="ECO:0000256" key="2">
    <source>
        <dbReference type="ARBA" id="ARBA00022729"/>
    </source>
</evidence>
<feature type="compositionally biased region" description="Polar residues" evidence="6">
    <location>
        <begin position="2826"/>
        <end position="2839"/>
    </location>
</feature>
<feature type="region of interest" description="Disordered" evidence="6">
    <location>
        <begin position="2283"/>
        <end position="2306"/>
    </location>
</feature>
<protein>
    <submittedName>
        <fullName evidence="10">Uncharacterized protein</fullName>
    </submittedName>
</protein>
<feature type="region of interest" description="Disordered" evidence="6">
    <location>
        <begin position="1830"/>
        <end position="1852"/>
    </location>
</feature>
<feature type="compositionally biased region" description="Polar residues" evidence="6">
    <location>
        <begin position="1472"/>
        <end position="1483"/>
    </location>
</feature>
<keyword evidence="1 5" id="KW-0245">EGF-like domain</keyword>
<feature type="region of interest" description="Disordered" evidence="6">
    <location>
        <begin position="2200"/>
        <end position="2266"/>
    </location>
</feature>
<keyword evidence="4 5" id="KW-1015">Disulfide bond</keyword>
<dbReference type="PROSITE" id="PS00022">
    <property type="entry name" value="EGF_1"/>
    <property type="match status" value="1"/>
</dbReference>
<feature type="region of interest" description="Disordered" evidence="6">
    <location>
        <begin position="1602"/>
        <end position="1669"/>
    </location>
</feature>
<dbReference type="Pfam" id="PF07645">
    <property type="entry name" value="EGF_CA"/>
    <property type="match status" value="1"/>
</dbReference>
<dbReference type="PANTHER" id="PTHR39072:SF2">
    <property type="match status" value="1"/>
</dbReference>
<gene>
    <name evidence="10" type="ORF">L9F63_010475</name>
</gene>
<dbReference type="PROSITE" id="PS50024">
    <property type="entry name" value="SEA"/>
    <property type="match status" value="1"/>
</dbReference>
<keyword evidence="2" id="KW-0732">Signal</keyword>
<keyword evidence="7" id="KW-0472">Membrane</keyword>
<feature type="region of interest" description="Disordered" evidence="6">
    <location>
        <begin position="1688"/>
        <end position="1748"/>
    </location>
</feature>